<dbReference type="InterPro" id="IPR029068">
    <property type="entry name" value="Glyas_Bleomycin-R_OHBP_Dase"/>
</dbReference>
<sequence>MPGIQKITPFLWFDNQAEEAVDFYLSVFKNAKPGPVMRCGDAGPGPKGSVLCASFELEGVQFIAMNGGPHFKFTEAISLLIHCGSQEEVDYFWDKLGDGGQTSQCGWLKDRYGLSWQVTPDRLLELNMDPDPAKAGRVMQAMMQMTKIDIAALERAAAG</sequence>
<dbReference type="EMBL" id="PQFZ01000003">
    <property type="protein sequence ID" value="POR54334.1"/>
    <property type="molecule type" value="Genomic_DNA"/>
</dbReference>
<dbReference type="SUPFAM" id="SSF54593">
    <property type="entry name" value="Glyoxalase/Bleomycin resistance protein/Dihydroxybiphenyl dioxygenase"/>
    <property type="match status" value="1"/>
</dbReference>
<keyword evidence="3" id="KW-1185">Reference proteome</keyword>
<comment type="caution">
    <text evidence="2">The sequence shown here is derived from an EMBL/GenBank/DDBJ whole genome shotgun (WGS) entry which is preliminary data.</text>
</comment>
<dbReference type="PANTHER" id="PTHR33990">
    <property type="entry name" value="PROTEIN YJDN-RELATED"/>
    <property type="match status" value="1"/>
</dbReference>
<reference evidence="2 3" key="1">
    <citation type="submission" date="2018-01" db="EMBL/GenBank/DDBJ databases">
        <title>Genomic Encyclopedia of Type Strains, Phase III (KMG-III): the genomes of soil and plant-associated and newly described type strains.</title>
        <authorList>
            <person name="Whitman W."/>
        </authorList>
    </citation>
    <scope>NUCLEOTIDE SEQUENCE [LARGE SCALE GENOMIC DNA]</scope>
    <source>
        <strain evidence="2 3">1131</strain>
    </source>
</reference>
<dbReference type="GO" id="GO:0032259">
    <property type="term" value="P:methylation"/>
    <property type="evidence" value="ECO:0007669"/>
    <property type="project" value="UniProtKB-KW"/>
</dbReference>
<keyword evidence="2" id="KW-0489">Methyltransferase</keyword>
<dbReference type="InterPro" id="IPR009725">
    <property type="entry name" value="3_dmu_93_MTrfase"/>
</dbReference>
<protein>
    <submittedName>
        <fullName evidence="2">Putative 3-demethylubiquinone-9 3-methyltransferase (Glyoxalase superfamily)</fullName>
    </submittedName>
</protein>
<name>A0A2S4MHU8_9HYPH</name>
<organism evidence="2 3">
    <name type="scientific">Bosea psychrotolerans</name>
    <dbReference type="NCBI Taxonomy" id="1871628"/>
    <lineage>
        <taxon>Bacteria</taxon>
        <taxon>Pseudomonadati</taxon>
        <taxon>Pseudomonadota</taxon>
        <taxon>Alphaproteobacteria</taxon>
        <taxon>Hyphomicrobiales</taxon>
        <taxon>Boseaceae</taxon>
        <taxon>Bosea</taxon>
    </lineage>
</organism>
<dbReference type="AlphaFoldDB" id="A0A2S4MHU8"/>
<feature type="domain" description="PhnB-like" evidence="1">
    <location>
        <begin position="5"/>
        <end position="119"/>
    </location>
</feature>
<dbReference type="InterPro" id="IPR028973">
    <property type="entry name" value="PhnB-like"/>
</dbReference>
<keyword evidence="2" id="KW-0808">Transferase</keyword>
<gene>
    <name evidence="2" type="ORF">CYD53_103438</name>
</gene>
<accession>A0A2S4MHU8</accession>
<dbReference type="PIRSF" id="PIRSF021700">
    <property type="entry name" value="3_dmu_93_MTrfase"/>
    <property type="match status" value="1"/>
</dbReference>
<evidence type="ECO:0000313" key="2">
    <source>
        <dbReference type="EMBL" id="POR54334.1"/>
    </source>
</evidence>
<evidence type="ECO:0000313" key="3">
    <source>
        <dbReference type="Proteomes" id="UP000236919"/>
    </source>
</evidence>
<proteinExistence type="predicted"/>
<dbReference type="Pfam" id="PF06983">
    <property type="entry name" value="3-dmu-9_3-mt"/>
    <property type="match status" value="1"/>
</dbReference>
<dbReference type="GO" id="GO:0008168">
    <property type="term" value="F:methyltransferase activity"/>
    <property type="evidence" value="ECO:0007669"/>
    <property type="project" value="UniProtKB-KW"/>
</dbReference>
<dbReference type="CDD" id="cd06588">
    <property type="entry name" value="PhnB_like"/>
    <property type="match status" value="1"/>
</dbReference>
<keyword evidence="2" id="KW-0830">Ubiquinone</keyword>
<dbReference type="Proteomes" id="UP000236919">
    <property type="component" value="Unassembled WGS sequence"/>
</dbReference>
<evidence type="ECO:0000259" key="1">
    <source>
        <dbReference type="Pfam" id="PF06983"/>
    </source>
</evidence>
<dbReference type="Gene3D" id="3.10.180.10">
    <property type="entry name" value="2,3-Dihydroxybiphenyl 1,2-Dioxygenase, domain 1"/>
    <property type="match status" value="1"/>
</dbReference>